<evidence type="ECO:0000313" key="3">
    <source>
        <dbReference type="EMBL" id="MBA8826451.1"/>
    </source>
</evidence>
<feature type="compositionally biased region" description="Low complexity" evidence="1">
    <location>
        <begin position="163"/>
        <end position="173"/>
    </location>
</feature>
<dbReference type="InterPro" id="IPR012938">
    <property type="entry name" value="Glc/Sorbosone_DH"/>
</dbReference>
<protein>
    <submittedName>
        <fullName evidence="3">Glucose/arabinose dehydrogenase</fullName>
    </submittedName>
</protein>
<dbReference type="Pfam" id="PF07995">
    <property type="entry name" value="GSDH"/>
    <property type="match status" value="1"/>
</dbReference>
<keyword evidence="4" id="KW-1185">Reference proteome</keyword>
<dbReference type="RefSeq" id="WP_328796399.1">
    <property type="nucleotide sequence ID" value="NZ_JACGWZ010000005.1"/>
</dbReference>
<evidence type="ECO:0000313" key="4">
    <source>
        <dbReference type="Proteomes" id="UP000569329"/>
    </source>
</evidence>
<name>A0A839E539_9PSEU</name>
<dbReference type="PANTHER" id="PTHR19328">
    <property type="entry name" value="HEDGEHOG-INTERACTING PROTEIN"/>
    <property type="match status" value="1"/>
</dbReference>
<proteinExistence type="predicted"/>
<dbReference type="Gene3D" id="2.120.10.30">
    <property type="entry name" value="TolB, C-terminal domain"/>
    <property type="match status" value="1"/>
</dbReference>
<evidence type="ECO:0000256" key="1">
    <source>
        <dbReference type="SAM" id="MobiDB-lite"/>
    </source>
</evidence>
<reference evidence="3 4" key="1">
    <citation type="submission" date="2020-07" db="EMBL/GenBank/DDBJ databases">
        <title>Sequencing the genomes of 1000 actinobacteria strains.</title>
        <authorList>
            <person name="Klenk H.-P."/>
        </authorList>
    </citation>
    <scope>NUCLEOTIDE SEQUENCE [LARGE SCALE GENOMIC DNA]</scope>
    <source>
        <strain evidence="3 4">DSM 45975</strain>
    </source>
</reference>
<dbReference type="PANTHER" id="PTHR19328:SF75">
    <property type="entry name" value="ALDOSE SUGAR DEHYDROGENASE YLII"/>
    <property type="match status" value="1"/>
</dbReference>
<organism evidence="3 4">
    <name type="scientific">Halosaccharopolyspora lacisalsi</name>
    <dbReference type="NCBI Taxonomy" id="1000566"/>
    <lineage>
        <taxon>Bacteria</taxon>
        <taxon>Bacillati</taxon>
        <taxon>Actinomycetota</taxon>
        <taxon>Actinomycetes</taxon>
        <taxon>Pseudonocardiales</taxon>
        <taxon>Pseudonocardiaceae</taxon>
        <taxon>Halosaccharopolyspora</taxon>
    </lineage>
</organism>
<dbReference type="EMBL" id="JACGWZ010000005">
    <property type="protein sequence ID" value="MBA8826451.1"/>
    <property type="molecule type" value="Genomic_DNA"/>
</dbReference>
<dbReference type="SUPFAM" id="SSF50952">
    <property type="entry name" value="Soluble quinoprotein glucose dehydrogenase"/>
    <property type="match status" value="1"/>
</dbReference>
<feature type="domain" description="Glucose/Sorbosone dehydrogenase" evidence="2">
    <location>
        <begin position="3"/>
        <end position="145"/>
    </location>
</feature>
<dbReference type="Proteomes" id="UP000569329">
    <property type="component" value="Unassembled WGS sequence"/>
</dbReference>
<dbReference type="AlphaFoldDB" id="A0A839E539"/>
<dbReference type="InterPro" id="IPR011042">
    <property type="entry name" value="6-blade_b-propeller_TolB-like"/>
</dbReference>
<dbReference type="InterPro" id="IPR011041">
    <property type="entry name" value="Quinoprot_gluc/sorb_DH_b-prop"/>
</dbReference>
<feature type="region of interest" description="Disordered" evidence="1">
    <location>
        <begin position="155"/>
        <end position="181"/>
    </location>
</feature>
<sequence length="181" mass="19701">MRSGQDLSTLFGKVIRIDVGGRCGDRPYCAPESNPFTDAQGARSEIWSSGLRNPWKFSFDPANGSLWIADVGRGSHEEINHVLAGAGGRSFGWSCREGPEVFDASRCDPDADHVDPVLSYRTPIDGCAVIGGRVYRGQRHSELAGAPTWRTTTAREPCGVCDPPRTGRATAPPRSERCRLR</sequence>
<comment type="caution">
    <text evidence="3">The sequence shown here is derived from an EMBL/GenBank/DDBJ whole genome shotgun (WGS) entry which is preliminary data.</text>
</comment>
<evidence type="ECO:0000259" key="2">
    <source>
        <dbReference type="Pfam" id="PF07995"/>
    </source>
</evidence>
<gene>
    <name evidence="3" type="ORF">FHX42_003827</name>
</gene>
<accession>A0A839E539</accession>